<keyword evidence="1" id="KW-0812">Transmembrane</keyword>
<dbReference type="RefSeq" id="WP_118365981.1">
    <property type="nucleotide sequence ID" value="NZ_QRPK01000148.1"/>
</dbReference>
<proteinExistence type="predicted"/>
<dbReference type="OrthoDB" id="2533149at2"/>
<organism evidence="2 3">
    <name type="scientific">Amedibacillus dolichus</name>
    <dbReference type="NCBI Taxonomy" id="31971"/>
    <lineage>
        <taxon>Bacteria</taxon>
        <taxon>Bacillati</taxon>
        <taxon>Bacillota</taxon>
        <taxon>Erysipelotrichia</taxon>
        <taxon>Erysipelotrichales</taxon>
        <taxon>Erysipelotrichaceae</taxon>
        <taxon>Amedibacillus</taxon>
    </lineage>
</organism>
<feature type="transmembrane region" description="Helical" evidence="1">
    <location>
        <begin position="20"/>
        <end position="44"/>
    </location>
</feature>
<gene>
    <name evidence="2" type="ORF">DWZ83_10960</name>
</gene>
<dbReference type="Proteomes" id="UP000284868">
    <property type="component" value="Unassembled WGS sequence"/>
</dbReference>
<feature type="transmembrane region" description="Helical" evidence="1">
    <location>
        <begin position="113"/>
        <end position="132"/>
    </location>
</feature>
<evidence type="ECO:0008006" key="4">
    <source>
        <dbReference type="Google" id="ProtNLM"/>
    </source>
</evidence>
<protein>
    <recommendedName>
        <fullName evidence="4">O-antigen ligase domain-containing protein</fullName>
    </recommendedName>
</protein>
<accession>A0A415NTT8</accession>
<dbReference type="AlphaFoldDB" id="A0A415NTT8"/>
<feature type="transmembrane region" description="Helical" evidence="1">
    <location>
        <begin position="299"/>
        <end position="315"/>
    </location>
</feature>
<sequence>MLGLIVYYFIWTLLSLRNNSIASVFFEAISTSTILLPMAFMLGFDDRIWNILVKKLPYINALLSTMFFIAVVSYLAQYGINWPMNALLSTMFFIAVVSYLAQYGINWPMNASYKGIYSFWITSTYIMTFMLYDEKRKFVCLNLMLIIIASFIIQSRAWLLQSLLLLFIFFIIVGKGNRYIKFLMGVLLIFITILGISCIFPEVTGNLFGRGLEDTRSGQYAVFFAQHSWSDLIGGLGLNATYRYLGNNYYPYFDNQFMFIMFHYGVLPVISWLSVYFSVFKRQRDCDKQSRKIIKAAKFVGGFILLAYLGLSTYYQIELGYNGVIVMILIGNALKRIYKKRVVY</sequence>
<reference evidence="2 3" key="1">
    <citation type="submission" date="2018-08" db="EMBL/GenBank/DDBJ databases">
        <title>A genome reference for cultivated species of the human gut microbiota.</title>
        <authorList>
            <person name="Zou Y."/>
            <person name="Xue W."/>
            <person name="Luo G."/>
        </authorList>
    </citation>
    <scope>NUCLEOTIDE SEQUENCE [LARGE SCALE GENOMIC DNA]</scope>
    <source>
        <strain evidence="2 3">AF35-6BH</strain>
    </source>
</reference>
<evidence type="ECO:0000313" key="2">
    <source>
        <dbReference type="EMBL" id="RHM03846.1"/>
    </source>
</evidence>
<feature type="transmembrane region" description="Helical" evidence="1">
    <location>
        <begin position="82"/>
        <end position="101"/>
    </location>
</feature>
<evidence type="ECO:0000256" key="1">
    <source>
        <dbReference type="SAM" id="Phobius"/>
    </source>
</evidence>
<name>A0A415NTT8_9FIRM</name>
<keyword evidence="1" id="KW-1133">Transmembrane helix</keyword>
<feature type="transmembrane region" description="Helical" evidence="1">
    <location>
        <begin position="257"/>
        <end position="279"/>
    </location>
</feature>
<evidence type="ECO:0000313" key="3">
    <source>
        <dbReference type="Proteomes" id="UP000284868"/>
    </source>
</evidence>
<feature type="transmembrane region" description="Helical" evidence="1">
    <location>
        <begin position="321"/>
        <end position="338"/>
    </location>
</feature>
<keyword evidence="3" id="KW-1185">Reference proteome</keyword>
<comment type="caution">
    <text evidence="2">The sequence shown here is derived from an EMBL/GenBank/DDBJ whole genome shotgun (WGS) entry which is preliminary data.</text>
</comment>
<keyword evidence="1" id="KW-0472">Membrane</keyword>
<feature type="transmembrane region" description="Helical" evidence="1">
    <location>
        <begin position="182"/>
        <end position="203"/>
    </location>
</feature>
<feature type="transmembrane region" description="Helical" evidence="1">
    <location>
        <begin position="144"/>
        <end position="170"/>
    </location>
</feature>
<feature type="transmembrane region" description="Helical" evidence="1">
    <location>
        <begin position="56"/>
        <end position="76"/>
    </location>
</feature>
<dbReference type="EMBL" id="QRPK01000148">
    <property type="protein sequence ID" value="RHM03846.1"/>
    <property type="molecule type" value="Genomic_DNA"/>
</dbReference>